<accession>A0A2G9G065</accession>
<protein>
    <submittedName>
        <fullName evidence="2">Uncharacterized protein</fullName>
    </submittedName>
</protein>
<dbReference type="AlphaFoldDB" id="A0A2G9G065"/>
<comment type="caution">
    <text evidence="2">The sequence shown here is derived from an EMBL/GenBank/DDBJ whole genome shotgun (WGS) entry which is preliminary data.</text>
</comment>
<feature type="compositionally biased region" description="Low complexity" evidence="1">
    <location>
        <begin position="216"/>
        <end position="228"/>
    </location>
</feature>
<proteinExistence type="predicted"/>
<dbReference type="EMBL" id="NKXS01008268">
    <property type="protein sequence ID" value="PIM98581.1"/>
    <property type="molecule type" value="Genomic_DNA"/>
</dbReference>
<keyword evidence="3" id="KW-1185">Reference proteome</keyword>
<reference evidence="3" key="1">
    <citation type="journal article" date="2018" name="Gigascience">
        <title>Genome assembly of the Pink Ipe (Handroanthus impetiginosus, Bignoniaceae), a highly valued, ecologically keystone Neotropical timber forest tree.</title>
        <authorList>
            <person name="Silva-Junior O.B."/>
            <person name="Grattapaglia D."/>
            <person name="Novaes E."/>
            <person name="Collevatti R.G."/>
        </authorList>
    </citation>
    <scope>NUCLEOTIDE SEQUENCE [LARGE SCALE GENOMIC DNA]</scope>
    <source>
        <strain evidence="3">cv. UFG-1</strain>
    </source>
</reference>
<gene>
    <name evidence="2" type="ORF">CDL12_28937</name>
</gene>
<name>A0A2G9G065_9LAMI</name>
<dbReference type="OrthoDB" id="776574at2759"/>
<feature type="region of interest" description="Disordered" evidence="1">
    <location>
        <begin position="185"/>
        <end position="244"/>
    </location>
</feature>
<dbReference type="PANTHER" id="PTHR34193:SF1">
    <property type="entry name" value="EXPRESSED PROTEIN"/>
    <property type="match status" value="1"/>
</dbReference>
<sequence length="264" mass="29658">MYDPRTQPSNAQNHQILSCNNGGAINLFAQKHDSSNNNSYSEGILQFSPNYRQEAMETNNSGENSPPLWQNSPTHPLLRRNNYRALSPNSRAQAIARGQWELMEMVKNMPESSYELSLRDLVEHQRVEIQTEKSVDSNKSLNQREVVIVKKQGSKKNERNVIRSGSFENKGLFLNMVFPFSLKPKKKTKFGGNNTSGKVSPKPEGEKDWWKKRFTGSSDSESSRTSNNSGGGSRQSSYGGGRKSHGCLTGCWPFLHSRQGKSVE</sequence>
<dbReference type="Proteomes" id="UP000231279">
    <property type="component" value="Unassembled WGS sequence"/>
</dbReference>
<evidence type="ECO:0000256" key="1">
    <source>
        <dbReference type="SAM" id="MobiDB-lite"/>
    </source>
</evidence>
<organism evidence="2 3">
    <name type="scientific">Handroanthus impetiginosus</name>
    <dbReference type="NCBI Taxonomy" id="429701"/>
    <lineage>
        <taxon>Eukaryota</taxon>
        <taxon>Viridiplantae</taxon>
        <taxon>Streptophyta</taxon>
        <taxon>Embryophyta</taxon>
        <taxon>Tracheophyta</taxon>
        <taxon>Spermatophyta</taxon>
        <taxon>Magnoliopsida</taxon>
        <taxon>eudicotyledons</taxon>
        <taxon>Gunneridae</taxon>
        <taxon>Pentapetalae</taxon>
        <taxon>asterids</taxon>
        <taxon>lamiids</taxon>
        <taxon>Lamiales</taxon>
        <taxon>Bignoniaceae</taxon>
        <taxon>Crescentiina</taxon>
        <taxon>Tabebuia alliance</taxon>
        <taxon>Handroanthus</taxon>
    </lineage>
</organism>
<feature type="compositionally biased region" description="Gly residues" evidence="1">
    <location>
        <begin position="229"/>
        <end position="241"/>
    </location>
</feature>
<dbReference type="PANTHER" id="PTHR34193">
    <property type="entry name" value="OS11G0199801 PROTEIN"/>
    <property type="match status" value="1"/>
</dbReference>
<dbReference type="STRING" id="429701.A0A2G9G065"/>
<evidence type="ECO:0000313" key="2">
    <source>
        <dbReference type="EMBL" id="PIM98581.1"/>
    </source>
</evidence>
<evidence type="ECO:0000313" key="3">
    <source>
        <dbReference type="Proteomes" id="UP000231279"/>
    </source>
</evidence>
<feature type="compositionally biased region" description="Basic and acidic residues" evidence="1">
    <location>
        <begin position="201"/>
        <end position="211"/>
    </location>
</feature>